<feature type="transmembrane region" description="Helical" evidence="2">
    <location>
        <begin position="181"/>
        <end position="202"/>
    </location>
</feature>
<dbReference type="AlphaFoldDB" id="A0A0R1RFM4"/>
<dbReference type="PATRIC" id="fig|1114972.6.peg.1538"/>
<evidence type="ECO:0000256" key="1">
    <source>
        <dbReference type="SAM" id="MobiDB-lite"/>
    </source>
</evidence>
<feature type="transmembrane region" description="Helical" evidence="2">
    <location>
        <begin position="214"/>
        <end position="231"/>
    </location>
</feature>
<reference evidence="3 4" key="1">
    <citation type="journal article" date="2015" name="Genome Announc.">
        <title>Expanding the biotechnology potential of lactobacilli through comparative genomics of 213 strains and associated genera.</title>
        <authorList>
            <person name="Sun Z."/>
            <person name="Harris H.M."/>
            <person name="McCann A."/>
            <person name="Guo C."/>
            <person name="Argimon S."/>
            <person name="Zhang W."/>
            <person name="Yang X."/>
            <person name="Jeffery I.B."/>
            <person name="Cooney J.C."/>
            <person name="Kagawa T.F."/>
            <person name="Liu W."/>
            <person name="Song Y."/>
            <person name="Salvetti E."/>
            <person name="Wrobel A."/>
            <person name="Rasinkangas P."/>
            <person name="Parkhill J."/>
            <person name="Rea M.C."/>
            <person name="O'Sullivan O."/>
            <person name="Ritari J."/>
            <person name="Douillard F.P."/>
            <person name="Paul Ross R."/>
            <person name="Yang R."/>
            <person name="Briner A.E."/>
            <person name="Felis G.E."/>
            <person name="de Vos W.M."/>
            <person name="Barrangou R."/>
            <person name="Klaenhammer T.R."/>
            <person name="Caufield P.W."/>
            <person name="Cui Y."/>
            <person name="Zhang H."/>
            <person name="O'Toole P.W."/>
        </authorList>
    </citation>
    <scope>NUCLEOTIDE SEQUENCE [LARGE SCALE GENOMIC DNA]</scope>
    <source>
        <strain evidence="3 4">DSM 15814</strain>
    </source>
</reference>
<evidence type="ECO:0008006" key="5">
    <source>
        <dbReference type="Google" id="ProtNLM"/>
    </source>
</evidence>
<name>A0A0R1RFM4_9LACO</name>
<dbReference type="STRING" id="1114972.FD35_GL001512"/>
<protein>
    <recommendedName>
        <fullName evidence="5">DUF1129 domain-containing protein</fullName>
    </recommendedName>
</protein>
<dbReference type="eggNOG" id="COG4858">
    <property type="taxonomic scope" value="Bacteria"/>
</dbReference>
<evidence type="ECO:0000313" key="4">
    <source>
        <dbReference type="Proteomes" id="UP000051999"/>
    </source>
</evidence>
<keyword evidence="2" id="KW-0812">Transmembrane</keyword>
<dbReference type="Proteomes" id="UP000051999">
    <property type="component" value="Unassembled WGS sequence"/>
</dbReference>
<keyword evidence="4" id="KW-1185">Reference proteome</keyword>
<comment type="caution">
    <text evidence="3">The sequence shown here is derived from an EMBL/GenBank/DDBJ whole genome shotgun (WGS) entry which is preliminary data.</text>
</comment>
<organism evidence="3 4">
    <name type="scientific">Furfurilactobacillus rossiae DSM 15814</name>
    <dbReference type="NCBI Taxonomy" id="1114972"/>
    <lineage>
        <taxon>Bacteria</taxon>
        <taxon>Bacillati</taxon>
        <taxon>Bacillota</taxon>
        <taxon>Bacilli</taxon>
        <taxon>Lactobacillales</taxon>
        <taxon>Lactobacillaceae</taxon>
        <taxon>Furfurilactobacillus</taxon>
    </lineage>
</organism>
<dbReference type="PIRSF" id="PIRSF033111">
    <property type="entry name" value="UCP033111"/>
    <property type="match status" value="1"/>
</dbReference>
<keyword evidence="2" id="KW-0472">Membrane</keyword>
<feature type="transmembrane region" description="Helical" evidence="2">
    <location>
        <begin position="148"/>
        <end position="169"/>
    </location>
</feature>
<dbReference type="RefSeq" id="WP_017260802.1">
    <property type="nucleotide sequence ID" value="NZ_AUAW01000018.1"/>
</dbReference>
<dbReference type="EMBL" id="AZFF01000027">
    <property type="protein sequence ID" value="KRL52981.1"/>
    <property type="molecule type" value="Genomic_DNA"/>
</dbReference>
<feature type="transmembrane region" description="Helical" evidence="2">
    <location>
        <begin position="118"/>
        <end position="136"/>
    </location>
</feature>
<evidence type="ECO:0000256" key="2">
    <source>
        <dbReference type="SAM" id="Phobius"/>
    </source>
</evidence>
<accession>A0A0R1RFM4</accession>
<keyword evidence="2" id="KW-1133">Transmembrane helix</keyword>
<sequence>MTEENRERNAGAKQEHHGQIRTDTSRFNDQGLTKRNEEFMYQLNKILDQRDYTGEQRNVKVDDTLNKLKEGQKTGQTAKQLFGTPTAHADELINGPAKNTNGDGAEPAGFWPTAADSALSILAIFTAMYGILGFFSKQPAQQSGQMGIVGILIVSIVFGLGWSWLTPMLNPTDRRKRLPLWRILLAMAGLLVLILVLFMGVSLLPPVVNPILPAWLYILLALAAFGADLWLRRRFNIIGGMFANPNNARNRQNQRK</sequence>
<feature type="region of interest" description="Disordered" evidence="1">
    <location>
        <begin position="1"/>
        <end position="27"/>
    </location>
</feature>
<proteinExistence type="predicted"/>
<dbReference type="Pfam" id="PF06570">
    <property type="entry name" value="DUF1129"/>
    <property type="match status" value="1"/>
</dbReference>
<gene>
    <name evidence="3" type="ORF">FD35_GL001512</name>
</gene>
<evidence type="ECO:0000313" key="3">
    <source>
        <dbReference type="EMBL" id="KRL52981.1"/>
    </source>
</evidence>
<dbReference type="InterPro" id="IPR009214">
    <property type="entry name" value="DUF1129"/>
</dbReference>
<dbReference type="OrthoDB" id="2143285at2"/>